<dbReference type="EMBL" id="JARBDR010000440">
    <property type="protein sequence ID" value="KAJ8312072.1"/>
    <property type="molecule type" value="Genomic_DNA"/>
</dbReference>
<gene>
    <name evidence="12" type="ORF">KUTeg_009445</name>
</gene>
<dbReference type="PANTHER" id="PTHR19384">
    <property type="entry name" value="NITRIC OXIDE SYNTHASE-RELATED"/>
    <property type="match status" value="1"/>
</dbReference>
<dbReference type="Gene3D" id="3.40.50.80">
    <property type="entry name" value="Nucleotide-binding domain of ferredoxin-NADP reductase (FNR) module"/>
    <property type="match status" value="1"/>
</dbReference>
<keyword evidence="4" id="KW-0288">FMN</keyword>
<dbReference type="PANTHER" id="PTHR19384:SF17">
    <property type="entry name" value="NADPH--CYTOCHROME P450 REDUCTASE"/>
    <property type="match status" value="1"/>
</dbReference>
<reference evidence="12 13" key="1">
    <citation type="submission" date="2022-12" db="EMBL/GenBank/DDBJ databases">
        <title>Chromosome-level genome of Tegillarca granosa.</title>
        <authorList>
            <person name="Kim J."/>
        </authorList>
    </citation>
    <scope>NUCLEOTIDE SEQUENCE [LARGE SCALE GENOMIC DNA]</scope>
    <source>
        <strain evidence="12">Teg-2019</strain>
        <tissue evidence="12">Adductor muscle</tissue>
    </source>
</reference>
<evidence type="ECO:0000256" key="7">
    <source>
        <dbReference type="ARBA" id="ARBA00023002"/>
    </source>
</evidence>
<keyword evidence="5" id="KW-0274">FAD</keyword>
<evidence type="ECO:0000256" key="3">
    <source>
        <dbReference type="ARBA" id="ARBA00022630"/>
    </source>
</evidence>
<keyword evidence="9" id="KW-1133">Transmembrane helix</keyword>
<dbReference type="InterPro" id="IPR039261">
    <property type="entry name" value="FNR_nucleotide-bd"/>
</dbReference>
<feature type="domain" description="Flavodoxin-like" evidence="10">
    <location>
        <begin position="73"/>
        <end position="232"/>
    </location>
</feature>
<feature type="domain" description="FAD-binding FR-type" evidence="11">
    <location>
        <begin position="261"/>
        <end position="445"/>
    </location>
</feature>
<sequence>MSDTGGAVAEESMFSMLDLFILSGLGGFAVYWFFFKNKKQEQPTFKKLTVQPMTGRDRDPSFINKMKSSGKNVIVFYGSQTGTAEEFAGRLAKDAVGYGMKGLVADPEECDMDDLQRLPEVENSLAIFCMATYGEGDPTDNAQEFNEWLQNGDVSLEGVKYAVFALGNKTYEHYNAMGKFVDKKLEELGGTRVIEEDFVTWREKFWPAVCDHFGVQATGDQVSIRQYSLTTHDDIPKEKVYKGEIARLGSFRNQKPPFDAKNPYLAPVQVNRELHKGGDRSCMHIEFDITGSKIRYEAGDHVAVYPVNDPEIVEALGKRLDIDLDTVFTLTNVDEYATEEKEKEFLLQLSSSTPEGKQLYSDWIIKDHRNILAILEDLPSIKPPLDHICELLPNIHITAVVIKYETRTGRIAKGVATNWLALKKPENGIKPTVPIYVRKSQFRLPFKANTPVLMVGPGTGLAPFRGFIQERHFAKKDAQDYIYEDELNDYVNDGTLTKIHVAFSRDQEKKVYVQHLMKENKTEIWNLLENGGHIYVCGDARNMARDVHELLENIIVELGDMDKAKAADYVKKLQSKGRYSCDVWS</sequence>
<keyword evidence="9" id="KW-0812">Transmembrane</keyword>
<evidence type="ECO:0000256" key="8">
    <source>
        <dbReference type="ARBA" id="ARBA00023797"/>
    </source>
</evidence>
<protein>
    <recommendedName>
        <fullName evidence="8">NADPH--hemoprotein reductase</fullName>
        <ecNumber evidence="8">1.6.2.4</ecNumber>
    </recommendedName>
</protein>
<dbReference type="InterPro" id="IPR008254">
    <property type="entry name" value="Flavodoxin/NO_synth"/>
</dbReference>
<dbReference type="InterPro" id="IPR003097">
    <property type="entry name" value="CysJ-like_FAD-binding"/>
</dbReference>
<dbReference type="Pfam" id="PF00667">
    <property type="entry name" value="FAD_binding_1"/>
    <property type="match status" value="1"/>
</dbReference>
<accession>A0ABQ9F872</accession>
<dbReference type="Pfam" id="PF00258">
    <property type="entry name" value="Flavodoxin_1"/>
    <property type="match status" value="1"/>
</dbReference>
<evidence type="ECO:0000256" key="4">
    <source>
        <dbReference type="ARBA" id="ARBA00022643"/>
    </source>
</evidence>
<dbReference type="SUPFAM" id="SSF52218">
    <property type="entry name" value="Flavoproteins"/>
    <property type="match status" value="1"/>
</dbReference>
<keyword evidence="13" id="KW-1185">Reference proteome</keyword>
<dbReference type="Gene3D" id="3.40.50.360">
    <property type="match status" value="1"/>
</dbReference>
<dbReference type="InterPro" id="IPR029039">
    <property type="entry name" value="Flavoprotein-like_sf"/>
</dbReference>
<dbReference type="SUPFAM" id="SSF52343">
    <property type="entry name" value="Ferredoxin reductase-like, C-terminal NADP-linked domain"/>
    <property type="match status" value="1"/>
</dbReference>
<feature type="transmembrane region" description="Helical" evidence="9">
    <location>
        <begin position="12"/>
        <end position="34"/>
    </location>
</feature>
<dbReference type="InterPro" id="IPR001433">
    <property type="entry name" value="OxRdtase_FAD/NAD-bd"/>
</dbReference>
<dbReference type="PROSITE" id="PS50902">
    <property type="entry name" value="FLAVODOXIN_LIKE"/>
    <property type="match status" value="1"/>
</dbReference>
<dbReference type="InterPro" id="IPR017927">
    <property type="entry name" value="FAD-bd_FR_type"/>
</dbReference>
<dbReference type="Proteomes" id="UP001217089">
    <property type="component" value="Unassembled WGS sequence"/>
</dbReference>
<evidence type="ECO:0000313" key="12">
    <source>
        <dbReference type="EMBL" id="KAJ8312072.1"/>
    </source>
</evidence>
<evidence type="ECO:0000256" key="2">
    <source>
        <dbReference type="ARBA" id="ARBA00001974"/>
    </source>
</evidence>
<dbReference type="Gene3D" id="1.20.990.10">
    <property type="entry name" value="NADPH-cytochrome p450 Reductase, Chain A, domain 3"/>
    <property type="match status" value="1"/>
</dbReference>
<evidence type="ECO:0000256" key="9">
    <source>
        <dbReference type="SAM" id="Phobius"/>
    </source>
</evidence>
<dbReference type="InterPro" id="IPR001094">
    <property type="entry name" value="Flavdoxin-like"/>
</dbReference>
<dbReference type="InterPro" id="IPR023173">
    <property type="entry name" value="NADPH_Cyt_P450_Rdtase_alpha"/>
</dbReference>
<evidence type="ECO:0000259" key="10">
    <source>
        <dbReference type="PROSITE" id="PS50902"/>
    </source>
</evidence>
<evidence type="ECO:0000256" key="5">
    <source>
        <dbReference type="ARBA" id="ARBA00022827"/>
    </source>
</evidence>
<dbReference type="PRINTS" id="PR00371">
    <property type="entry name" value="FPNCR"/>
</dbReference>
<dbReference type="PRINTS" id="PR00369">
    <property type="entry name" value="FLAVODOXIN"/>
</dbReference>
<keyword evidence="9" id="KW-0472">Membrane</keyword>
<proteinExistence type="predicted"/>
<keyword evidence="3" id="KW-0285">Flavoprotein</keyword>
<evidence type="ECO:0000256" key="6">
    <source>
        <dbReference type="ARBA" id="ARBA00022857"/>
    </source>
</evidence>
<comment type="cofactor">
    <cofactor evidence="1">
        <name>FMN</name>
        <dbReference type="ChEBI" id="CHEBI:58210"/>
    </cofactor>
</comment>
<dbReference type="SUPFAM" id="SSF63380">
    <property type="entry name" value="Riboflavin synthase domain-like"/>
    <property type="match status" value="1"/>
</dbReference>
<evidence type="ECO:0000256" key="1">
    <source>
        <dbReference type="ARBA" id="ARBA00001917"/>
    </source>
</evidence>
<keyword evidence="7" id="KW-0560">Oxidoreductase</keyword>
<dbReference type="Gene3D" id="2.40.30.10">
    <property type="entry name" value="Translation factors"/>
    <property type="match status" value="2"/>
</dbReference>
<comment type="caution">
    <text evidence="12">The sequence shown here is derived from an EMBL/GenBank/DDBJ whole genome shotgun (WGS) entry which is preliminary data.</text>
</comment>
<dbReference type="InterPro" id="IPR017938">
    <property type="entry name" value="Riboflavin_synthase-like_b-brl"/>
</dbReference>
<name>A0ABQ9F872_TEGGR</name>
<evidence type="ECO:0000313" key="13">
    <source>
        <dbReference type="Proteomes" id="UP001217089"/>
    </source>
</evidence>
<keyword evidence="6" id="KW-0521">NADP</keyword>
<dbReference type="EC" id="1.6.2.4" evidence="8"/>
<dbReference type="Pfam" id="PF00175">
    <property type="entry name" value="NAD_binding_1"/>
    <property type="match status" value="1"/>
</dbReference>
<organism evidence="12 13">
    <name type="scientific">Tegillarca granosa</name>
    <name type="common">Malaysian cockle</name>
    <name type="synonym">Anadara granosa</name>
    <dbReference type="NCBI Taxonomy" id="220873"/>
    <lineage>
        <taxon>Eukaryota</taxon>
        <taxon>Metazoa</taxon>
        <taxon>Spiralia</taxon>
        <taxon>Lophotrochozoa</taxon>
        <taxon>Mollusca</taxon>
        <taxon>Bivalvia</taxon>
        <taxon>Autobranchia</taxon>
        <taxon>Pteriomorphia</taxon>
        <taxon>Arcoida</taxon>
        <taxon>Arcoidea</taxon>
        <taxon>Arcidae</taxon>
        <taxon>Tegillarca</taxon>
    </lineage>
</organism>
<comment type="cofactor">
    <cofactor evidence="2">
        <name>FAD</name>
        <dbReference type="ChEBI" id="CHEBI:57692"/>
    </cofactor>
</comment>
<dbReference type="PROSITE" id="PS51384">
    <property type="entry name" value="FAD_FR"/>
    <property type="match status" value="1"/>
</dbReference>
<evidence type="ECO:0000259" key="11">
    <source>
        <dbReference type="PROSITE" id="PS51384"/>
    </source>
</evidence>
<dbReference type="InterPro" id="IPR001709">
    <property type="entry name" value="Flavoprot_Pyr_Nucl_cyt_Rdtase"/>
</dbReference>